<evidence type="ECO:0000313" key="1">
    <source>
        <dbReference type="EMBL" id="MBZ3926405.1"/>
    </source>
</evidence>
<dbReference type="Proteomes" id="UP000825388">
    <property type="component" value="Unassembled WGS sequence"/>
</dbReference>
<accession>A0AAW4RPY8</accession>
<dbReference type="AlphaFoldDB" id="A0AAW4RPY8"/>
<reference evidence="1" key="1">
    <citation type="submission" date="2015-12" db="EMBL/GenBank/DDBJ databases">
        <authorList>
            <person name="Bansal K."/>
            <person name="Midha S."/>
            <person name="Patil P.B."/>
        </authorList>
    </citation>
    <scope>NUCLEOTIDE SEQUENCE</scope>
    <source>
        <strain evidence="1">LMG867</strain>
    </source>
</reference>
<dbReference type="Gene3D" id="2.60.40.10">
    <property type="entry name" value="Immunoglobulins"/>
    <property type="match status" value="1"/>
</dbReference>
<proteinExistence type="predicted"/>
<name>A0AAW4RPY8_XANCI</name>
<protein>
    <recommendedName>
        <fullName evidence="3">Carboxypeptidase regulatory-like domain-containing protein</fullName>
    </recommendedName>
</protein>
<sequence length="119" mass="13592">MRMRPALTTRSITRIWRTIFTPPWWGQRPIGTLPLPDYKIEGHVYQRDGDGNDVAINRCRVRLYYRPNGALIASTITDAAGYFRVLNLMPGVNDYYAVAFDPEAGPMQNALVYDRLTAQ</sequence>
<gene>
    <name evidence="1" type="ORF">Xseb_02780</name>
</gene>
<organism evidence="1 2">
    <name type="scientific">Xanthomonas citri pv. sesbaniae</name>
    <dbReference type="NCBI Taxonomy" id="473425"/>
    <lineage>
        <taxon>Bacteria</taxon>
        <taxon>Pseudomonadati</taxon>
        <taxon>Pseudomonadota</taxon>
        <taxon>Gammaproteobacteria</taxon>
        <taxon>Lysobacterales</taxon>
        <taxon>Lysobacteraceae</taxon>
        <taxon>Xanthomonas</taxon>
    </lineage>
</organism>
<dbReference type="EMBL" id="LOKL01000158">
    <property type="protein sequence ID" value="MBZ3926405.1"/>
    <property type="molecule type" value="Genomic_DNA"/>
</dbReference>
<evidence type="ECO:0008006" key="3">
    <source>
        <dbReference type="Google" id="ProtNLM"/>
    </source>
</evidence>
<comment type="caution">
    <text evidence="1">The sequence shown here is derived from an EMBL/GenBank/DDBJ whole genome shotgun (WGS) entry which is preliminary data.</text>
</comment>
<dbReference type="InterPro" id="IPR013783">
    <property type="entry name" value="Ig-like_fold"/>
</dbReference>
<evidence type="ECO:0000313" key="2">
    <source>
        <dbReference type="Proteomes" id="UP000825388"/>
    </source>
</evidence>
<dbReference type="SUPFAM" id="SSF117074">
    <property type="entry name" value="Hypothetical protein PA1324"/>
    <property type="match status" value="1"/>
</dbReference>